<sequence length="100" mass="11099">MDWQAQMDFLNTYPELHSLLAAYIAIEDGAENDNQQACLQLFSQENPRALSKLNDQLAHLLAQGDAQQQCLAVKLAGHSLPAQQAQAWLIQLQADLLQSI</sequence>
<reference evidence="1 2" key="1">
    <citation type="submission" date="2013-12" db="EMBL/GenBank/DDBJ databases">
        <authorList>
            <consortium name="DOE Joint Genome Institute"/>
            <person name="Kappler U."/>
            <person name="Huntemann M."/>
            <person name="Han J."/>
            <person name="Chen A."/>
            <person name="Kyrpides N."/>
            <person name="Mavromatis K."/>
            <person name="Markowitz V."/>
            <person name="Palaniappan K."/>
            <person name="Ivanova N."/>
            <person name="Schaumberg A."/>
            <person name="Pati A."/>
            <person name="Liolios K."/>
            <person name="Nordberg H.P."/>
            <person name="Cantor M.N."/>
            <person name="Hua S.X."/>
            <person name="Woyke T."/>
        </authorList>
    </citation>
    <scope>NUCLEOTIDE SEQUENCE [LARGE SCALE GENOMIC DNA]</scope>
    <source>
        <strain evidence="2">AL2</strain>
    </source>
</reference>
<evidence type="ECO:0000313" key="2">
    <source>
        <dbReference type="Proteomes" id="UP000005380"/>
    </source>
</evidence>
<dbReference type="AlphaFoldDB" id="W0DU47"/>
<name>W0DU47_9GAMM</name>
<proteinExistence type="predicted"/>
<evidence type="ECO:0000313" key="1">
    <source>
        <dbReference type="EMBL" id="AHF01972.1"/>
    </source>
</evidence>
<dbReference type="EMBL" id="CP007030">
    <property type="protein sequence ID" value="AHF01972.1"/>
    <property type="molecule type" value="Genomic_DNA"/>
</dbReference>
<gene>
    <name evidence="1" type="ORF">THIAE_09575</name>
</gene>
<protein>
    <submittedName>
        <fullName evidence="1">Uncharacterized protein</fullName>
    </submittedName>
</protein>
<dbReference type="RefSeq" id="WP_006460243.1">
    <property type="nucleotide sequence ID" value="NZ_CP007030.1"/>
</dbReference>
<keyword evidence="2" id="KW-1185">Reference proteome</keyword>
<dbReference type="STRING" id="717772.THIAE_09575"/>
<dbReference type="KEGG" id="tao:THIAE_09575"/>
<dbReference type="InParanoid" id="W0DU47"/>
<dbReference type="HOGENOM" id="CLU_2304745_0_0_6"/>
<accession>W0DU47</accession>
<organism evidence="1 2">
    <name type="scientific">Thiomicrospira aerophila AL3</name>
    <dbReference type="NCBI Taxonomy" id="717772"/>
    <lineage>
        <taxon>Bacteria</taxon>
        <taxon>Pseudomonadati</taxon>
        <taxon>Pseudomonadota</taxon>
        <taxon>Gammaproteobacteria</taxon>
        <taxon>Thiotrichales</taxon>
        <taxon>Piscirickettsiaceae</taxon>
        <taxon>Thiomicrospira</taxon>
    </lineage>
</organism>
<dbReference type="Proteomes" id="UP000005380">
    <property type="component" value="Chromosome"/>
</dbReference>